<dbReference type="RefSeq" id="XP_045096105.1">
    <property type="nucleotide sequence ID" value="XM_045243096.1"/>
</dbReference>
<proteinExistence type="predicted"/>
<dbReference type="EMBL" id="HE601138">
    <property type="protein sequence ID" value="CAP34841.2"/>
    <property type="molecule type" value="Genomic_DNA"/>
</dbReference>
<gene>
    <name evidence="1 3" type="ORF">CBG17054</name>
    <name evidence="1" type="ORF">CBG_17054</name>
</gene>
<dbReference type="Proteomes" id="UP000008549">
    <property type="component" value="Unassembled WGS sequence"/>
</dbReference>
<organism evidence="1 2">
    <name type="scientific">Caenorhabditis briggsae</name>
    <dbReference type="NCBI Taxonomy" id="6238"/>
    <lineage>
        <taxon>Eukaryota</taxon>
        <taxon>Metazoa</taxon>
        <taxon>Ecdysozoa</taxon>
        <taxon>Nematoda</taxon>
        <taxon>Chromadorea</taxon>
        <taxon>Rhabditida</taxon>
        <taxon>Rhabditina</taxon>
        <taxon>Rhabditomorpha</taxon>
        <taxon>Rhabditoidea</taxon>
        <taxon>Rhabditidae</taxon>
        <taxon>Peloderinae</taxon>
        <taxon>Caenorhabditis</taxon>
    </lineage>
</organism>
<dbReference type="CTD" id="8574084"/>
<dbReference type="GeneID" id="8574084"/>
<evidence type="ECO:0000313" key="3">
    <source>
        <dbReference type="WormBase" id="CBG17054"/>
    </source>
</evidence>
<keyword evidence="2" id="KW-1185">Reference proteome</keyword>
<dbReference type="AlphaFoldDB" id="A8XQC3"/>
<dbReference type="WormBase" id="CBG17054">
    <property type="protein sequence ID" value="CBP36446"/>
    <property type="gene ID" value="WBGene00036821"/>
</dbReference>
<accession>A8XQC3</accession>
<reference evidence="1 2" key="1">
    <citation type="journal article" date="2003" name="PLoS Biol.">
        <title>The genome sequence of Caenorhabditis briggsae: a platform for comparative genomics.</title>
        <authorList>
            <person name="Stein L.D."/>
            <person name="Bao Z."/>
            <person name="Blasiar D."/>
            <person name="Blumenthal T."/>
            <person name="Brent M.R."/>
            <person name="Chen N."/>
            <person name="Chinwalla A."/>
            <person name="Clarke L."/>
            <person name="Clee C."/>
            <person name="Coghlan A."/>
            <person name="Coulson A."/>
            <person name="D'Eustachio P."/>
            <person name="Fitch D.H."/>
            <person name="Fulton L.A."/>
            <person name="Fulton R.E."/>
            <person name="Griffiths-Jones S."/>
            <person name="Harris T.W."/>
            <person name="Hillier L.W."/>
            <person name="Kamath R."/>
            <person name="Kuwabara P.E."/>
            <person name="Mardis E.R."/>
            <person name="Marra M.A."/>
            <person name="Miner T.L."/>
            <person name="Minx P."/>
            <person name="Mullikin J.C."/>
            <person name="Plumb R.W."/>
            <person name="Rogers J."/>
            <person name="Schein J.E."/>
            <person name="Sohrmann M."/>
            <person name="Spieth J."/>
            <person name="Stajich J.E."/>
            <person name="Wei C."/>
            <person name="Willey D."/>
            <person name="Wilson R.K."/>
            <person name="Durbin R."/>
            <person name="Waterston R.H."/>
        </authorList>
    </citation>
    <scope>NUCLEOTIDE SEQUENCE [LARGE SCALE GENOMIC DNA]</scope>
    <source>
        <strain evidence="1 2">AF16</strain>
    </source>
</reference>
<reference evidence="1 2" key="2">
    <citation type="journal article" date="2011" name="PLoS Genet.">
        <title>Caenorhabditis briggsae recombinant inbred line genotypes reveal inter-strain incompatibility and the evolution of recombination.</title>
        <authorList>
            <person name="Ross J.A."/>
            <person name="Koboldt D.C."/>
            <person name="Staisch J.E."/>
            <person name="Chamberlin H.M."/>
            <person name="Gupta B.P."/>
            <person name="Miller R.D."/>
            <person name="Baird S.E."/>
            <person name="Haag E.S."/>
        </authorList>
    </citation>
    <scope>NUCLEOTIDE SEQUENCE [LARGE SCALE GENOMIC DNA]</scope>
    <source>
        <strain evidence="1 2">AF16</strain>
    </source>
</reference>
<evidence type="ECO:0000313" key="2">
    <source>
        <dbReference type="Proteomes" id="UP000008549"/>
    </source>
</evidence>
<dbReference type="HOGENOM" id="CLU_2322466_0_0_1"/>
<sequence>MSLSKEAITLANLHAQGPTLRSIIWYPISCELIGALIYMLSQIKCPRITPDCFEEAEQLIRKYCSDAHWEFVWSSIKEQNIKKQYWIEYTGLYSKRNRY</sequence>
<dbReference type="KEGG" id="cbr:CBG_17054"/>
<name>A8XQC3_CAEBR</name>
<dbReference type="InParanoid" id="A8XQC3"/>
<protein>
    <submittedName>
        <fullName evidence="1">Protein CBG17054</fullName>
    </submittedName>
</protein>
<evidence type="ECO:0000313" key="1">
    <source>
        <dbReference type="EMBL" id="CAP34841.2"/>
    </source>
</evidence>